<proteinExistence type="predicted"/>
<protein>
    <submittedName>
        <fullName evidence="2">Uncharacterized protein</fullName>
    </submittedName>
</protein>
<name>A0A5B8UDZ5_9BACT</name>
<feature type="compositionally biased region" description="Basic and acidic residues" evidence="1">
    <location>
        <begin position="29"/>
        <end position="55"/>
    </location>
</feature>
<keyword evidence="3" id="KW-1185">Reference proteome</keyword>
<evidence type="ECO:0000313" key="2">
    <source>
        <dbReference type="EMBL" id="QEC54723.1"/>
    </source>
</evidence>
<sequence length="125" mass="13535">MDEHKHSHRSEEHRSSDDDQLRDLTTNETIREVSGEADLSKSDISREHTGHRTLRDEDEISGTDLSQGVSYNPNDASAVRSGGTTDMDDQTAGGAGLAAGERGSSNLMTRRNVTGSDFDGQNKTS</sequence>
<evidence type="ECO:0000313" key="3">
    <source>
        <dbReference type="Proteomes" id="UP000321204"/>
    </source>
</evidence>
<feature type="region of interest" description="Disordered" evidence="1">
    <location>
        <begin position="1"/>
        <end position="125"/>
    </location>
</feature>
<accession>A0A5B8UDZ5</accession>
<feature type="compositionally biased region" description="Basic and acidic residues" evidence="1">
    <location>
        <begin position="1"/>
        <end position="22"/>
    </location>
</feature>
<evidence type="ECO:0000256" key="1">
    <source>
        <dbReference type="SAM" id="MobiDB-lite"/>
    </source>
</evidence>
<feature type="compositionally biased region" description="Polar residues" evidence="1">
    <location>
        <begin position="63"/>
        <end position="75"/>
    </location>
</feature>
<dbReference type="Proteomes" id="UP000321204">
    <property type="component" value="Chromosome"/>
</dbReference>
<dbReference type="AlphaFoldDB" id="A0A5B8UDZ5"/>
<gene>
    <name evidence="2" type="ORF">FSB75_02010</name>
</gene>
<feature type="compositionally biased region" description="Polar residues" evidence="1">
    <location>
        <begin position="103"/>
        <end position="125"/>
    </location>
</feature>
<dbReference type="EMBL" id="CP042433">
    <property type="protein sequence ID" value="QEC54723.1"/>
    <property type="molecule type" value="Genomic_DNA"/>
</dbReference>
<reference evidence="2 3" key="1">
    <citation type="journal article" date="2015" name="Int. J. Syst. Evol. Microbiol.">
        <title>Flavisolibacter ginsenosidimutans sp. nov., with ginsenoside-converting activity isolated from soil used for cultivating ginseng.</title>
        <authorList>
            <person name="Zhao Y."/>
            <person name="Liu Q."/>
            <person name="Kang M.S."/>
            <person name="Jin F."/>
            <person name="Yu H."/>
            <person name="Im W.T."/>
        </authorList>
    </citation>
    <scope>NUCLEOTIDE SEQUENCE [LARGE SCALE GENOMIC DNA]</scope>
    <source>
        <strain evidence="2 3">Gsoil 636</strain>
    </source>
</reference>
<dbReference type="KEGG" id="fgg:FSB75_02010"/>
<organism evidence="2 3">
    <name type="scientific">Flavisolibacter ginsenosidimutans</name>
    <dbReference type="NCBI Taxonomy" id="661481"/>
    <lineage>
        <taxon>Bacteria</taxon>
        <taxon>Pseudomonadati</taxon>
        <taxon>Bacteroidota</taxon>
        <taxon>Chitinophagia</taxon>
        <taxon>Chitinophagales</taxon>
        <taxon>Chitinophagaceae</taxon>
        <taxon>Flavisolibacter</taxon>
    </lineage>
</organism>
<dbReference type="RefSeq" id="WP_146781975.1">
    <property type="nucleotide sequence ID" value="NZ_BAABIO010000006.1"/>
</dbReference>